<dbReference type="Pfam" id="PF00326">
    <property type="entry name" value="Peptidase_S9"/>
    <property type="match status" value="1"/>
</dbReference>
<dbReference type="InterPro" id="IPR001375">
    <property type="entry name" value="Peptidase_S9_cat"/>
</dbReference>
<organism evidence="8 9">
    <name type="scientific">Nocardioides guangzhouensis</name>
    <dbReference type="NCBI Taxonomy" id="2497878"/>
    <lineage>
        <taxon>Bacteria</taxon>
        <taxon>Bacillati</taxon>
        <taxon>Actinomycetota</taxon>
        <taxon>Actinomycetes</taxon>
        <taxon>Propionibacteriales</taxon>
        <taxon>Nocardioidaceae</taxon>
        <taxon>Nocardioides</taxon>
    </lineage>
</organism>
<feature type="region of interest" description="Disordered" evidence="5">
    <location>
        <begin position="706"/>
        <end position="739"/>
    </location>
</feature>
<feature type="domain" description="Peptidase S9A N-terminal" evidence="7">
    <location>
        <begin position="10"/>
        <end position="424"/>
    </location>
</feature>
<feature type="domain" description="Peptidase S9 prolyl oligopeptidase catalytic" evidence="6">
    <location>
        <begin position="494"/>
        <end position="701"/>
    </location>
</feature>
<dbReference type="Proteomes" id="UP000295198">
    <property type="component" value="Unassembled WGS sequence"/>
</dbReference>
<evidence type="ECO:0000256" key="2">
    <source>
        <dbReference type="ARBA" id="ARBA00022670"/>
    </source>
</evidence>
<keyword evidence="3" id="KW-0378">Hydrolase</keyword>
<keyword evidence="9" id="KW-1185">Reference proteome</keyword>
<dbReference type="GO" id="GO:0004252">
    <property type="term" value="F:serine-type endopeptidase activity"/>
    <property type="evidence" value="ECO:0007669"/>
    <property type="project" value="InterPro"/>
</dbReference>
<name>A0A4Q4Z5V0_9ACTN</name>
<evidence type="ECO:0000313" key="9">
    <source>
        <dbReference type="Proteomes" id="UP000295198"/>
    </source>
</evidence>
<keyword evidence="4" id="KW-0720">Serine protease</keyword>
<sequence>MRAVTPTQPPSAAREPFEHTEHGVSRPDPYHWMSAGGAGLLGHLGAERAFYDSACAHLHSLVSTLRSEMVARLPRADTSPRWRRSRFSYYTRAASGSDYADVLREIHGNETDLQQKPPHRTANHDGIGGTQVVLDVAALAGDSTYFELGVTLVSPDEDLLAWSADRTGEEVYELRFRDLRTGADLDEVVPRSYYGGAWSADSVFFFYTVHDRAYRPHQVWRHRVGTPVADDVLVLEEPDERFALTVRTARSGEVVLVTSESRDTGEVWAVDARDPESVPRSVGGRRAGVVYRAEHLRGGPLLLVTNDDAVEFRLVSAPVPDADQDHTVWRTVRPEDPAERLERVDAFAGHLVLSLRTEAEHRLRLVPADDPAGEGLVLRTRFPGGAVRLARNTSYDVDAVTVVDHAHVQPAVWSDVDLATGTPTEVHRQEAPGHDPARYLTSRVDVPSAGGVSVPVTVVRHRDTPLDGTAPLLLYGYGAYEATFEPDWDPALPSLLARGVVFAHAHVRGGGEGGRRWWLDGRLVHKQHSFTDFAAVADALAGRYVDGARIASRGLSAGGLLQGAVFSQRPDRWRAVVAEVPFVDVVTTMFDASIPLTITERDEWGDPRRRADFDWMLAYSPYDNPPPAGSRPDLLVTGAVHDPRVMVHEPAKWVARLRETDPAWSPRCLFRVETGAGAHTGPSGRFGHLAYEAEVYAWLLDRLVDPSRDQSSDPSRDPSSDPSSAPSSDQRADQPGARA</sequence>
<dbReference type="OrthoDB" id="9801421at2"/>
<dbReference type="Gene3D" id="2.130.10.120">
    <property type="entry name" value="Prolyl oligopeptidase, N-terminal domain"/>
    <property type="match status" value="1"/>
</dbReference>
<dbReference type="SUPFAM" id="SSF53474">
    <property type="entry name" value="alpha/beta-Hydrolases"/>
    <property type="match status" value="1"/>
</dbReference>
<feature type="compositionally biased region" description="Basic and acidic residues" evidence="5">
    <location>
        <begin position="15"/>
        <end position="25"/>
    </location>
</feature>
<dbReference type="PANTHER" id="PTHR11757:SF19">
    <property type="entry name" value="PROLYL ENDOPEPTIDASE-LIKE"/>
    <property type="match status" value="1"/>
</dbReference>
<dbReference type="EMBL" id="SDKM01000049">
    <property type="protein sequence ID" value="RYP82314.1"/>
    <property type="molecule type" value="Genomic_DNA"/>
</dbReference>
<dbReference type="GO" id="GO:0006508">
    <property type="term" value="P:proteolysis"/>
    <property type="evidence" value="ECO:0007669"/>
    <property type="project" value="UniProtKB-KW"/>
</dbReference>
<evidence type="ECO:0000313" key="8">
    <source>
        <dbReference type="EMBL" id="RYP82314.1"/>
    </source>
</evidence>
<gene>
    <name evidence="8" type="ORF">EKO23_21980</name>
</gene>
<dbReference type="Gene3D" id="3.40.50.1820">
    <property type="entry name" value="alpha/beta hydrolase"/>
    <property type="match status" value="1"/>
</dbReference>
<dbReference type="InterPro" id="IPR029058">
    <property type="entry name" value="AB_hydrolase_fold"/>
</dbReference>
<dbReference type="InterPro" id="IPR023302">
    <property type="entry name" value="Pept_S9A_N"/>
</dbReference>
<comment type="similarity">
    <text evidence="1">Belongs to the peptidase S9A family.</text>
</comment>
<accession>A0A4Q4Z5V0</accession>
<protein>
    <submittedName>
        <fullName evidence="8">S9 family peptidase</fullName>
    </submittedName>
</protein>
<dbReference type="SUPFAM" id="SSF50993">
    <property type="entry name" value="Peptidase/esterase 'gauge' domain"/>
    <property type="match status" value="1"/>
</dbReference>
<dbReference type="PRINTS" id="PR00862">
    <property type="entry name" value="PROLIGOPTASE"/>
</dbReference>
<feature type="compositionally biased region" description="Low complexity" evidence="5">
    <location>
        <begin position="720"/>
        <end position="729"/>
    </location>
</feature>
<evidence type="ECO:0000259" key="7">
    <source>
        <dbReference type="Pfam" id="PF02897"/>
    </source>
</evidence>
<dbReference type="PANTHER" id="PTHR11757">
    <property type="entry name" value="PROTEASE FAMILY S9A OLIGOPEPTIDASE"/>
    <property type="match status" value="1"/>
</dbReference>
<feature type="compositionally biased region" description="Basic and acidic residues" evidence="5">
    <location>
        <begin position="706"/>
        <end position="719"/>
    </location>
</feature>
<evidence type="ECO:0000259" key="6">
    <source>
        <dbReference type="Pfam" id="PF00326"/>
    </source>
</evidence>
<dbReference type="InterPro" id="IPR051543">
    <property type="entry name" value="Serine_Peptidase_S9A"/>
</dbReference>
<dbReference type="InterPro" id="IPR002470">
    <property type="entry name" value="Peptidase_S9A"/>
</dbReference>
<evidence type="ECO:0000256" key="1">
    <source>
        <dbReference type="ARBA" id="ARBA00005228"/>
    </source>
</evidence>
<dbReference type="Pfam" id="PF02897">
    <property type="entry name" value="Peptidase_S9_N"/>
    <property type="match status" value="1"/>
</dbReference>
<feature type="region of interest" description="Disordered" evidence="5">
    <location>
        <begin position="1"/>
        <end position="25"/>
    </location>
</feature>
<evidence type="ECO:0000256" key="4">
    <source>
        <dbReference type="ARBA" id="ARBA00022825"/>
    </source>
</evidence>
<evidence type="ECO:0000256" key="3">
    <source>
        <dbReference type="ARBA" id="ARBA00022801"/>
    </source>
</evidence>
<keyword evidence="2" id="KW-0645">Protease</keyword>
<evidence type="ECO:0000256" key="5">
    <source>
        <dbReference type="SAM" id="MobiDB-lite"/>
    </source>
</evidence>
<comment type="caution">
    <text evidence="8">The sequence shown here is derived from an EMBL/GenBank/DDBJ whole genome shotgun (WGS) entry which is preliminary data.</text>
</comment>
<proteinExistence type="inferred from homology"/>
<reference evidence="8 9" key="1">
    <citation type="submission" date="2019-01" db="EMBL/GenBank/DDBJ databases">
        <title>Nocardioides guangzhouensis sp. nov., an actinobacterium isolated from soil.</title>
        <authorList>
            <person name="Fu Y."/>
            <person name="Cai Y."/>
            <person name="Lin Z."/>
            <person name="Chen P."/>
        </authorList>
    </citation>
    <scope>NUCLEOTIDE SEQUENCE [LARGE SCALE GENOMIC DNA]</scope>
    <source>
        <strain evidence="8 9">130</strain>
    </source>
</reference>
<dbReference type="AlphaFoldDB" id="A0A4Q4Z5V0"/>